<evidence type="ECO:0000259" key="4">
    <source>
        <dbReference type="PROSITE" id="PS50888"/>
    </source>
</evidence>
<keyword evidence="2" id="KW-0805">Transcription regulation</keyword>
<evidence type="ECO:0000256" key="3">
    <source>
        <dbReference type="ARBA" id="ARBA00023163"/>
    </source>
</evidence>
<dbReference type="AlphaFoldDB" id="A0A835E1F5"/>
<keyword evidence="6" id="KW-1185">Reference proteome</keyword>
<reference evidence="5" key="1">
    <citation type="submission" date="2020-07" db="EMBL/GenBank/DDBJ databases">
        <title>Genome sequence and genetic diversity analysis of an under-domesticated orphan crop, white fonio (Digitaria exilis).</title>
        <authorList>
            <person name="Bennetzen J.L."/>
            <person name="Chen S."/>
            <person name="Ma X."/>
            <person name="Wang X."/>
            <person name="Yssel A.E.J."/>
            <person name="Chaluvadi S.R."/>
            <person name="Johnson M."/>
            <person name="Gangashetty P."/>
            <person name="Hamidou F."/>
            <person name="Sanogo M.D."/>
            <person name="Zwaenepoel A."/>
            <person name="Wallace J."/>
            <person name="Van De Peer Y."/>
            <person name="Van Deynze A."/>
        </authorList>
    </citation>
    <scope>NUCLEOTIDE SEQUENCE</scope>
    <source>
        <tissue evidence="5">Leaves</tissue>
    </source>
</reference>
<gene>
    <name evidence="5" type="ORF">HU200_057485</name>
</gene>
<dbReference type="Proteomes" id="UP000636709">
    <property type="component" value="Unassembled WGS sequence"/>
</dbReference>
<dbReference type="GO" id="GO:0003700">
    <property type="term" value="F:DNA-binding transcription factor activity"/>
    <property type="evidence" value="ECO:0007669"/>
    <property type="project" value="InterPro"/>
</dbReference>
<dbReference type="PROSITE" id="PS50888">
    <property type="entry name" value="BHLH"/>
    <property type="match status" value="1"/>
</dbReference>
<dbReference type="SMART" id="SM00353">
    <property type="entry name" value="HLH"/>
    <property type="match status" value="1"/>
</dbReference>
<dbReference type="InterPro" id="IPR011598">
    <property type="entry name" value="bHLH_dom"/>
</dbReference>
<dbReference type="Pfam" id="PF00010">
    <property type="entry name" value="HLH"/>
    <property type="match status" value="1"/>
</dbReference>
<dbReference type="GO" id="GO:0046983">
    <property type="term" value="F:protein dimerization activity"/>
    <property type="evidence" value="ECO:0007669"/>
    <property type="project" value="InterPro"/>
</dbReference>
<evidence type="ECO:0000313" key="6">
    <source>
        <dbReference type="Proteomes" id="UP000636709"/>
    </source>
</evidence>
<dbReference type="InterPro" id="IPR036638">
    <property type="entry name" value="HLH_DNA-bd_sf"/>
</dbReference>
<organism evidence="5 6">
    <name type="scientific">Digitaria exilis</name>
    <dbReference type="NCBI Taxonomy" id="1010633"/>
    <lineage>
        <taxon>Eukaryota</taxon>
        <taxon>Viridiplantae</taxon>
        <taxon>Streptophyta</taxon>
        <taxon>Embryophyta</taxon>
        <taxon>Tracheophyta</taxon>
        <taxon>Spermatophyta</taxon>
        <taxon>Magnoliopsida</taxon>
        <taxon>Liliopsida</taxon>
        <taxon>Poales</taxon>
        <taxon>Poaceae</taxon>
        <taxon>PACMAD clade</taxon>
        <taxon>Panicoideae</taxon>
        <taxon>Panicodae</taxon>
        <taxon>Paniceae</taxon>
        <taxon>Anthephorinae</taxon>
        <taxon>Digitaria</taxon>
    </lineage>
</organism>
<dbReference type="InterPro" id="IPR044278">
    <property type="entry name" value="BHLH95-like"/>
</dbReference>
<evidence type="ECO:0000256" key="1">
    <source>
        <dbReference type="ARBA" id="ARBA00005510"/>
    </source>
</evidence>
<keyword evidence="3" id="KW-0804">Transcription</keyword>
<evidence type="ECO:0000313" key="5">
    <source>
        <dbReference type="EMBL" id="KAF8660713.1"/>
    </source>
</evidence>
<dbReference type="Gene3D" id="4.10.280.10">
    <property type="entry name" value="Helix-loop-helix DNA-binding domain"/>
    <property type="match status" value="1"/>
</dbReference>
<protein>
    <recommendedName>
        <fullName evidence="4">BHLH domain-containing protein</fullName>
    </recommendedName>
</protein>
<dbReference type="SUPFAM" id="SSF47459">
    <property type="entry name" value="HLH, helix-loop-helix DNA-binding domain"/>
    <property type="match status" value="1"/>
</dbReference>
<evidence type="ECO:0000256" key="2">
    <source>
        <dbReference type="ARBA" id="ARBA00023015"/>
    </source>
</evidence>
<accession>A0A835E1F5</accession>
<dbReference type="OrthoDB" id="1927122at2759"/>
<feature type="domain" description="BHLH" evidence="4">
    <location>
        <begin position="31"/>
        <end position="81"/>
    </location>
</feature>
<sequence>MAEELPLVLSVAAKTKGSPARTTKVALALPEQWQTVAEIKRARRRHMSQLYAELGVLLPHLPPRAERARILDEAIAYVAVLRGMVAALKSHDAFAVAGRRAVADCASASGEVFAVGKASCFAARMPAARRPGALTRMLQLFRRHGVQVQAAMVTSVDDQKWHECRSGSTVGLPPVTSGLTSCTGVQLV</sequence>
<name>A0A835E1F5_9POAL</name>
<dbReference type="PANTHER" id="PTHR46772:SF4">
    <property type="entry name" value="OS01G0518300 PROTEIN"/>
    <property type="match status" value="1"/>
</dbReference>
<dbReference type="EMBL" id="JACEFO010002432">
    <property type="protein sequence ID" value="KAF8660713.1"/>
    <property type="molecule type" value="Genomic_DNA"/>
</dbReference>
<comment type="caution">
    <text evidence="5">The sequence shown here is derived from an EMBL/GenBank/DDBJ whole genome shotgun (WGS) entry which is preliminary data.</text>
</comment>
<comment type="similarity">
    <text evidence="1">Belongs to the bHLH protein family.</text>
</comment>
<dbReference type="PANTHER" id="PTHR46772">
    <property type="entry name" value="BHLH DOMAIN-CONTAINING PROTEIN"/>
    <property type="match status" value="1"/>
</dbReference>
<proteinExistence type="inferred from homology"/>
<dbReference type="GO" id="GO:0009960">
    <property type="term" value="P:endosperm development"/>
    <property type="evidence" value="ECO:0007669"/>
    <property type="project" value="InterPro"/>
</dbReference>
<dbReference type="CDD" id="cd00083">
    <property type="entry name" value="bHLH_SF"/>
    <property type="match status" value="1"/>
</dbReference>